<accession>A0A4Y2Q4R0</accession>
<dbReference type="SUPFAM" id="SSF53098">
    <property type="entry name" value="Ribonuclease H-like"/>
    <property type="match status" value="1"/>
</dbReference>
<dbReference type="EMBL" id="BGPR01136461">
    <property type="protein sequence ID" value="GBN57890.1"/>
    <property type="molecule type" value="Genomic_DNA"/>
</dbReference>
<dbReference type="GO" id="GO:0003676">
    <property type="term" value="F:nucleic acid binding"/>
    <property type="evidence" value="ECO:0007669"/>
    <property type="project" value="InterPro"/>
</dbReference>
<evidence type="ECO:0000313" key="1">
    <source>
        <dbReference type="EMBL" id="GBN57890.1"/>
    </source>
</evidence>
<sequence>MPPCLMPLRQPNQFGGHGTIWTDREPSLHSISSLKSNSPLSQDIQNILLNSPNIKLGWIKAHVGYAGNEAAYLFAKKATLEGIPTQYPAKAT</sequence>
<gene>
    <name evidence="1" type="ORF">AVEN_1212_1</name>
</gene>
<dbReference type="InterPro" id="IPR012337">
    <property type="entry name" value="RNaseH-like_sf"/>
</dbReference>
<dbReference type="AlphaFoldDB" id="A0A4Y2Q4R0"/>
<organism evidence="1 2">
    <name type="scientific">Araneus ventricosus</name>
    <name type="common">Orbweaver spider</name>
    <name type="synonym">Epeira ventricosa</name>
    <dbReference type="NCBI Taxonomy" id="182803"/>
    <lineage>
        <taxon>Eukaryota</taxon>
        <taxon>Metazoa</taxon>
        <taxon>Ecdysozoa</taxon>
        <taxon>Arthropoda</taxon>
        <taxon>Chelicerata</taxon>
        <taxon>Arachnida</taxon>
        <taxon>Araneae</taxon>
        <taxon>Araneomorphae</taxon>
        <taxon>Entelegynae</taxon>
        <taxon>Araneoidea</taxon>
        <taxon>Araneidae</taxon>
        <taxon>Araneus</taxon>
    </lineage>
</organism>
<name>A0A4Y2Q4R0_ARAVE</name>
<evidence type="ECO:0000313" key="2">
    <source>
        <dbReference type="Proteomes" id="UP000499080"/>
    </source>
</evidence>
<dbReference type="InterPro" id="IPR036397">
    <property type="entry name" value="RNaseH_sf"/>
</dbReference>
<dbReference type="Gene3D" id="3.30.420.10">
    <property type="entry name" value="Ribonuclease H-like superfamily/Ribonuclease H"/>
    <property type="match status" value="1"/>
</dbReference>
<protein>
    <submittedName>
        <fullName evidence="1">Uncharacterized protein</fullName>
    </submittedName>
</protein>
<proteinExistence type="predicted"/>
<reference evidence="1 2" key="1">
    <citation type="journal article" date="2019" name="Sci. Rep.">
        <title>Orb-weaving spider Araneus ventricosus genome elucidates the spidroin gene catalogue.</title>
        <authorList>
            <person name="Kono N."/>
            <person name="Nakamura H."/>
            <person name="Ohtoshi R."/>
            <person name="Moran D.A.P."/>
            <person name="Shinohara A."/>
            <person name="Yoshida Y."/>
            <person name="Fujiwara M."/>
            <person name="Mori M."/>
            <person name="Tomita M."/>
            <person name="Arakawa K."/>
        </authorList>
    </citation>
    <scope>NUCLEOTIDE SEQUENCE [LARGE SCALE GENOMIC DNA]</scope>
</reference>
<dbReference type="Proteomes" id="UP000499080">
    <property type="component" value="Unassembled WGS sequence"/>
</dbReference>
<comment type="caution">
    <text evidence="1">The sequence shown here is derived from an EMBL/GenBank/DDBJ whole genome shotgun (WGS) entry which is preliminary data.</text>
</comment>
<dbReference type="OrthoDB" id="411823at2759"/>
<keyword evidence="2" id="KW-1185">Reference proteome</keyword>